<sequence length="448" mass="48296">MSGQFEEDIHDRGERKSTKSPTLLSSYCIDSILGRRSPCKVRLIGAQSLTGLPGRGELDKTADRQTKDPLSLSADMHLPPKLRRLYGPGGKYLHDHPETLDRERLLLEQASDSLKISQAPQVSISRSKSYRENASLSRGEGDQSPGEGSEDGSLGLVELGPLKFEEDAGKEESCGDAAALSPKDEERESLNAGDGDVRDGEDSVCLSAGSDSEEGMLKRKQRRYRTTFTSYQLEELERAFQKTHYPDVFTREELAMRLDLTEARVQVWFQNRRAKWRKREKAGVQAHPSGLPFPGPLAAGHPLSHYLEGGPFPHHPHPALESAWTAAAAAAAAFPGLAPPPHNGSAPPLATPLAKFHLSSFRLFSSMGPLTSASTAAALLRQPAPPVENPSHAGPVLPDPSSSSSTSSSSADRRASSIAALRLKAKEHSAQLTQLNILPAGATGKEVC</sequence>
<organism evidence="1 2">
    <name type="scientific">Nibea albiflora</name>
    <name type="common">Yellow drum</name>
    <name type="synonym">Corvina albiflora</name>
    <dbReference type="NCBI Taxonomy" id="240163"/>
    <lineage>
        <taxon>Eukaryota</taxon>
        <taxon>Metazoa</taxon>
        <taxon>Chordata</taxon>
        <taxon>Craniata</taxon>
        <taxon>Vertebrata</taxon>
        <taxon>Euteleostomi</taxon>
        <taxon>Actinopterygii</taxon>
        <taxon>Neopterygii</taxon>
        <taxon>Teleostei</taxon>
        <taxon>Neoteleostei</taxon>
        <taxon>Acanthomorphata</taxon>
        <taxon>Eupercaria</taxon>
        <taxon>Sciaenidae</taxon>
        <taxon>Nibea</taxon>
    </lineage>
</organism>
<comment type="caution">
    <text evidence="1">The sequence shown here is derived from an EMBL/GenBank/DDBJ whole genome shotgun (WGS) entry which is preliminary data.</text>
</comment>
<reference evidence="1" key="1">
    <citation type="submission" date="2020-04" db="EMBL/GenBank/DDBJ databases">
        <title>A chromosome-scale assembly and high-density genetic map of the yellow drum (Nibea albiflora) genome.</title>
        <authorList>
            <person name="Xu D."/>
            <person name="Zhang W."/>
            <person name="Chen R."/>
            <person name="Tan P."/>
            <person name="Wang L."/>
            <person name="Song H."/>
            <person name="Tian L."/>
            <person name="Zhu Q."/>
            <person name="Wang B."/>
        </authorList>
    </citation>
    <scope>NUCLEOTIDE SEQUENCE</scope>
    <source>
        <strain evidence="1">ZJHYS-2018</strain>
    </source>
</reference>
<proteinExistence type="predicted"/>
<accession>A0ACB7F5U9</accession>
<evidence type="ECO:0000313" key="2">
    <source>
        <dbReference type="Proteomes" id="UP000805704"/>
    </source>
</evidence>
<name>A0ACB7F5U9_NIBAL</name>
<dbReference type="EMBL" id="CM024805">
    <property type="protein sequence ID" value="KAG8009408.1"/>
    <property type="molecule type" value="Genomic_DNA"/>
</dbReference>
<keyword evidence="1" id="KW-0238">DNA-binding</keyword>
<protein>
    <submittedName>
        <fullName evidence="1">Aristaless-related homeobox protein</fullName>
    </submittedName>
</protein>
<evidence type="ECO:0000313" key="1">
    <source>
        <dbReference type="EMBL" id="KAG8009408.1"/>
    </source>
</evidence>
<keyword evidence="1" id="KW-0371">Homeobox</keyword>
<gene>
    <name evidence="1" type="primary">ARX</name>
    <name evidence="1" type="ORF">GBF38_017685</name>
</gene>
<dbReference type="Proteomes" id="UP000805704">
    <property type="component" value="Chromosome 17"/>
</dbReference>
<keyword evidence="2" id="KW-1185">Reference proteome</keyword>